<sequence>MALRLAVQALSATLLSRAETTSPSPKPPSKSNNSKQQSQRPAGAAAAATTTSGRRLATASVAAVLASQLLPPVASSGAGTFDLRLTLPEKSSEEAEAVVRTHARNLLGVKRFIDAGAWRELQAALRASASNLKQDLYAIIQAKPTGQRPELRRLYSDLFNSVTSLDYAARDKDQVQVQEHYGNIVSALDEIFAKIINELGAGKTIIPSQKKPAKQVVTFLGYKRWSTDIELGTWIAFTTSHAGRATNGDRQKGSFLLCSGFFLENYLASSCELPPLHLFSLMSEGETKRNHSSYLQVQQGHKNCSS</sequence>
<keyword evidence="3" id="KW-0934">Plastid</keyword>
<dbReference type="GO" id="GO:0009507">
    <property type="term" value="C:chloroplast"/>
    <property type="evidence" value="ECO:0000318"/>
    <property type="project" value="GO_Central"/>
</dbReference>
<dbReference type="InterPro" id="IPR023222">
    <property type="entry name" value="PsbQ-like_dom_sf"/>
</dbReference>
<evidence type="ECO:0000313" key="10">
    <source>
        <dbReference type="EMBL" id="KXG26739.1"/>
    </source>
</evidence>
<evidence type="ECO:0000256" key="7">
    <source>
        <dbReference type="ARBA" id="ARBA00035649"/>
    </source>
</evidence>
<dbReference type="GO" id="GO:0019898">
    <property type="term" value="C:extrinsic component of membrane"/>
    <property type="evidence" value="ECO:0007669"/>
    <property type="project" value="InterPro"/>
</dbReference>
<proteinExistence type="inferred from homology"/>
<feature type="region of interest" description="Disordered" evidence="8">
    <location>
        <begin position="16"/>
        <end position="51"/>
    </location>
</feature>
<dbReference type="AlphaFoldDB" id="A0A1B6PM37"/>
<feature type="compositionally biased region" description="Low complexity" evidence="8">
    <location>
        <begin position="29"/>
        <end position="51"/>
    </location>
</feature>
<dbReference type="InterPro" id="IPR054099">
    <property type="entry name" value="PSII_PsbQ_pln"/>
</dbReference>
<dbReference type="FunFam" id="1.20.120.290:FF:000004">
    <property type="entry name" value="Oxygen-evolving enhancer protein 3"/>
    <property type="match status" value="1"/>
</dbReference>
<feature type="signal peptide" evidence="9">
    <location>
        <begin position="1"/>
        <end position="18"/>
    </location>
</feature>
<evidence type="ECO:0000313" key="11">
    <source>
        <dbReference type="Proteomes" id="UP000000768"/>
    </source>
</evidence>
<gene>
    <name evidence="10" type="ORF">SORBI_3006G151100</name>
</gene>
<dbReference type="Proteomes" id="UP000000768">
    <property type="component" value="Chromosome 6"/>
</dbReference>
<keyword evidence="4" id="KW-0809">Transit peptide</keyword>
<dbReference type="GO" id="GO:0005509">
    <property type="term" value="F:calcium ion binding"/>
    <property type="evidence" value="ECO:0007669"/>
    <property type="project" value="InterPro"/>
</dbReference>
<evidence type="ECO:0000256" key="4">
    <source>
        <dbReference type="ARBA" id="ARBA00022946"/>
    </source>
</evidence>
<comment type="subcellular location">
    <subcellularLocation>
        <location evidence="1">Plastid</location>
        <location evidence="1">Chloroplast thylakoid membrane</location>
    </subcellularLocation>
</comment>
<evidence type="ECO:0000256" key="1">
    <source>
        <dbReference type="ARBA" id="ARBA00004334"/>
    </source>
</evidence>
<dbReference type="OrthoDB" id="667835at2759"/>
<name>A0A1B6PM37_SORBI</name>
<dbReference type="EMBL" id="CM000765">
    <property type="protein sequence ID" value="KXG26739.1"/>
    <property type="molecule type" value="Genomic_DNA"/>
</dbReference>
<dbReference type="FunCoup" id="A0A1B6PM37">
    <property type="interactions" value="1195"/>
</dbReference>
<dbReference type="GO" id="GO:0009654">
    <property type="term" value="C:photosystem II oxygen evolving complex"/>
    <property type="evidence" value="ECO:0007669"/>
    <property type="project" value="InterPro"/>
</dbReference>
<protein>
    <submittedName>
        <fullName evidence="10">Uncharacterized protein</fullName>
    </submittedName>
</protein>
<evidence type="ECO:0000256" key="8">
    <source>
        <dbReference type="SAM" id="MobiDB-lite"/>
    </source>
</evidence>
<dbReference type="PANTHER" id="PTHR33399:SF6">
    <property type="entry name" value="PSBQ-LIKE PROTEIN 3, CHLOROPLASTIC"/>
    <property type="match status" value="1"/>
</dbReference>
<reference evidence="10 11" key="1">
    <citation type="journal article" date="2009" name="Nature">
        <title>The Sorghum bicolor genome and the diversification of grasses.</title>
        <authorList>
            <person name="Paterson A.H."/>
            <person name="Bowers J.E."/>
            <person name="Bruggmann R."/>
            <person name="Dubchak I."/>
            <person name="Grimwood J."/>
            <person name="Gundlach H."/>
            <person name="Haberer G."/>
            <person name="Hellsten U."/>
            <person name="Mitros T."/>
            <person name="Poliakov A."/>
            <person name="Schmutz J."/>
            <person name="Spannagl M."/>
            <person name="Tang H."/>
            <person name="Wang X."/>
            <person name="Wicker T."/>
            <person name="Bharti A.K."/>
            <person name="Chapman J."/>
            <person name="Feltus F.A."/>
            <person name="Gowik U."/>
            <person name="Grigoriev I.V."/>
            <person name="Lyons E."/>
            <person name="Maher C.A."/>
            <person name="Martis M."/>
            <person name="Narechania A."/>
            <person name="Otillar R.P."/>
            <person name="Penning B.W."/>
            <person name="Salamov A.A."/>
            <person name="Wang Y."/>
            <person name="Zhang L."/>
            <person name="Carpita N.C."/>
            <person name="Freeling M."/>
            <person name="Gingle A.R."/>
            <person name="Hash C.T."/>
            <person name="Keller B."/>
            <person name="Klein P."/>
            <person name="Kresovich S."/>
            <person name="McCann M.C."/>
            <person name="Ming R."/>
            <person name="Peterson D.G."/>
            <person name="Mehboob-ur-Rahman"/>
            <person name="Ware D."/>
            <person name="Westhoff P."/>
            <person name="Mayer K.F."/>
            <person name="Messing J."/>
            <person name="Rokhsar D.S."/>
        </authorList>
    </citation>
    <scope>NUCLEOTIDE SEQUENCE [LARGE SCALE GENOMIC DNA]</scope>
    <source>
        <strain evidence="11">cv. BTx623</strain>
    </source>
</reference>
<feature type="chain" id="PRO_5008588946" evidence="9">
    <location>
        <begin position="19"/>
        <end position="306"/>
    </location>
</feature>
<evidence type="ECO:0000256" key="9">
    <source>
        <dbReference type="SAM" id="SignalP"/>
    </source>
</evidence>
<evidence type="ECO:0000256" key="6">
    <source>
        <dbReference type="ARBA" id="ARBA00023136"/>
    </source>
</evidence>
<keyword evidence="2" id="KW-0150">Chloroplast</keyword>
<evidence type="ECO:0000256" key="2">
    <source>
        <dbReference type="ARBA" id="ARBA00022528"/>
    </source>
</evidence>
<dbReference type="Gene3D" id="1.20.120.290">
    <property type="entry name" value="Oxygen-evolving enhancer protein 3 (PsbQ), four-helix up-down bundle"/>
    <property type="match status" value="1"/>
</dbReference>
<dbReference type="InterPro" id="IPR008797">
    <property type="entry name" value="PSII_PsbQ"/>
</dbReference>
<accession>A0A1B6PM37</accession>
<dbReference type="STRING" id="4558.A0A1B6PM37"/>
<dbReference type="GO" id="GO:0009535">
    <property type="term" value="C:chloroplast thylakoid membrane"/>
    <property type="evidence" value="ECO:0007669"/>
    <property type="project" value="UniProtKB-SubCell"/>
</dbReference>
<evidence type="ECO:0000256" key="5">
    <source>
        <dbReference type="ARBA" id="ARBA00023078"/>
    </source>
</evidence>
<organism evidence="10 11">
    <name type="scientific">Sorghum bicolor</name>
    <name type="common">Sorghum</name>
    <name type="synonym">Sorghum vulgare</name>
    <dbReference type="NCBI Taxonomy" id="4558"/>
    <lineage>
        <taxon>Eukaryota</taxon>
        <taxon>Viridiplantae</taxon>
        <taxon>Streptophyta</taxon>
        <taxon>Embryophyta</taxon>
        <taxon>Tracheophyta</taxon>
        <taxon>Spermatophyta</taxon>
        <taxon>Magnoliopsida</taxon>
        <taxon>Liliopsida</taxon>
        <taxon>Poales</taxon>
        <taxon>Poaceae</taxon>
        <taxon>PACMAD clade</taxon>
        <taxon>Panicoideae</taxon>
        <taxon>Andropogonodae</taxon>
        <taxon>Andropogoneae</taxon>
        <taxon>Sorghinae</taxon>
        <taxon>Sorghum</taxon>
    </lineage>
</organism>
<dbReference type="InParanoid" id="A0A1B6PM37"/>
<dbReference type="eggNOG" id="ENOG502S24S">
    <property type="taxonomic scope" value="Eukaryota"/>
</dbReference>
<evidence type="ECO:0000256" key="3">
    <source>
        <dbReference type="ARBA" id="ARBA00022640"/>
    </source>
</evidence>
<dbReference type="GO" id="GO:0009767">
    <property type="term" value="P:photosynthetic electron transport chain"/>
    <property type="evidence" value="ECO:0000318"/>
    <property type="project" value="GO_Central"/>
</dbReference>
<dbReference type="Pfam" id="PF05757">
    <property type="entry name" value="PsbQ"/>
    <property type="match status" value="1"/>
</dbReference>
<dbReference type="Gramene" id="KXG26739">
    <property type="protein sequence ID" value="KXG26739"/>
    <property type="gene ID" value="SORBI_3006G151100"/>
</dbReference>
<reference evidence="11" key="2">
    <citation type="journal article" date="2018" name="Plant J.">
        <title>The Sorghum bicolor reference genome: improved assembly, gene annotations, a transcriptome atlas, and signatures of genome organization.</title>
        <authorList>
            <person name="McCormick R.F."/>
            <person name="Truong S.K."/>
            <person name="Sreedasyam A."/>
            <person name="Jenkins J."/>
            <person name="Shu S."/>
            <person name="Sims D."/>
            <person name="Kennedy M."/>
            <person name="Amirebrahimi M."/>
            <person name="Weers B.D."/>
            <person name="McKinley B."/>
            <person name="Mattison A."/>
            <person name="Morishige D.T."/>
            <person name="Grimwood J."/>
            <person name="Schmutz J."/>
            <person name="Mullet J.E."/>
        </authorList>
    </citation>
    <scope>NUCLEOTIDE SEQUENCE [LARGE SCALE GENOMIC DNA]</scope>
    <source>
        <strain evidence="11">cv. BTx623</strain>
    </source>
</reference>
<keyword evidence="5" id="KW-0793">Thylakoid</keyword>
<dbReference type="PANTHER" id="PTHR33399">
    <property type="entry name" value="OXYGEN-EVOLVING ENHANCER PROTEIN 3-1, CHLOROPLASTIC"/>
    <property type="match status" value="1"/>
</dbReference>
<keyword evidence="6" id="KW-0472">Membrane</keyword>
<dbReference type="SUPFAM" id="SSF101112">
    <property type="entry name" value="Oxygen-evolving enhancer protein 3"/>
    <property type="match status" value="1"/>
</dbReference>
<comment type="similarity">
    <text evidence="7">Belongs to the PsbQ family.</text>
</comment>
<keyword evidence="9" id="KW-0732">Signal</keyword>
<keyword evidence="11" id="KW-1185">Reference proteome</keyword>